<dbReference type="Gene3D" id="3.90.79.10">
    <property type="entry name" value="Nucleoside Triphosphate Pyrophosphohydrolase"/>
    <property type="match status" value="1"/>
</dbReference>
<dbReference type="Pfam" id="PF01008">
    <property type="entry name" value="IF-2B"/>
    <property type="match status" value="1"/>
</dbReference>
<dbReference type="EMBL" id="BAAADU010000002">
    <property type="protein sequence ID" value="GAA0651390.1"/>
    <property type="molecule type" value="Genomic_DNA"/>
</dbReference>
<gene>
    <name evidence="3" type="ORF">GCM10009019_12940</name>
</gene>
<dbReference type="InterPro" id="IPR042529">
    <property type="entry name" value="IF_2B-like_C"/>
</dbReference>
<feature type="domain" description="Nudix hydrolase" evidence="2">
    <location>
        <begin position="2"/>
        <end position="131"/>
    </location>
</feature>
<evidence type="ECO:0000313" key="3">
    <source>
        <dbReference type="EMBL" id="GAA0651390.1"/>
    </source>
</evidence>
<accession>A0AAV3T187</accession>
<dbReference type="PANTHER" id="PTHR43475">
    <property type="entry name" value="METHYLTHIORIBOSE-1-PHOSPHATE ISOMERASE"/>
    <property type="match status" value="1"/>
</dbReference>
<dbReference type="GO" id="GO:0019509">
    <property type="term" value="P:L-methionine salvage from methylthioadenosine"/>
    <property type="evidence" value="ECO:0007669"/>
    <property type="project" value="TreeGrafter"/>
</dbReference>
<evidence type="ECO:0000259" key="2">
    <source>
        <dbReference type="PROSITE" id="PS51462"/>
    </source>
</evidence>
<dbReference type="GO" id="GO:0046523">
    <property type="term" value="F:S-methyl-5-thioribose-1-phosphate isomerase activity"/>
    <property type="evidence" value="ECO:0007669"/>
    <property type="project" value="TreeGrafter"/>
</dbReference>
<keyword evidence="4" id="KW-1185">Reference proteome</keyword>
<dbReference type="PANTHER" id="PTHR43475:SF3">
    <property type="entry name" value="TRANSLATION INITIATION FACTOR EIF-2B SUBUNIT FAMILY PROTEIN (AFU_ORTHOLOGUE AFUA_2G14290)"/>
    <property type="match status" value="1"/>
</dbReference>
<reference evidence="3 4" key="1">
    <citation type="journal article" date="2019" name="Int. J. Syst. Evol. Microbiol.">
        <title>The Global Catalogue of Microorganisms (GCM) 10K type strain sequencing project: providing services to taxonomists for standard genome sequencing and annotation.</title>
        <authorList>
            <consortium name="The Broad Institute Genomics Platform"/>
            <consortium name="The Broad Institute Genome Sequencing Center for Infectious Disease"/>
            <person name="Wu L."/>
            <person name="Ma J."/>
        </authorList>
    </citation>
    <scope>NUCLEOTIDE SEQUENCE [LARGE SCALE GENOMIC DNA]</scope>
    <source>
        <strain evidence="3 4">JCM 16327</strain>
    </source>
</reference>
<dbReference type="PROSITE" id="PS51462">
    <property type="entry name" value="NUDIX"/>
    <property type="match status" value="1"/>
</dbReference>
<dbReference type="Gene3D" id="3.40.50.10470">
    <property type="entry name" value="Translation initiation factor eif-2b, domain 2"/>
    <property type="match status" value="1"/>
</dbReference>
<proteinExistence type="inferred from homology"/>
<protein>
    <submittedName>
        <fullName evidence="3">NUDIX domain-containing protein</fullName>
    </submittedName>
</protein>
<dbReference type="InterPro" id="IPR000649">
    <property type="entry name" value="IF-2B-related"/>
</dbReference>
<comment type="caution">
    <text evidence="3">The sequence shown here is derived from an EMBL/GenBank/DDBJ whole genome shotgun (WGS) entry which is preliminary data.</text>
</comment>
<evidence type="ECO:0000256" key="1">
    <source>
        <dbReference type="RuleBase" id="RU003814"/>
    </source>
</evidence>
<dbReference type="AlphaFoldDB" id="A0AAV3T187"/>
<dbReference type="Proteomes" id="UP001500194">
    <property type="component" value="Unassembled WGS sequence"/>
</dbReference>
<dbReference type="RefSeq" id="WP_227261016.1">
    <property type="nucleotide sequence ID" value="NZ_BAAADU010000002.1"/>
</dbReference>
<organism evidence="3 4">
    <name type="scientific">Salarchaeum japonicum</name>
    <dbReference type="NCBI Taxonomy" id="555573"/>
    <lineage>
        <taxon>Archaea</taxon>
        <taxon>Methanobacteriati</taxon>
        <taxon>Methanobacteriota</taxon>
        <taxon>Stenosarchaea group</taxon>
        <taxon>Halobacteria</taxon>
        <taxon>Halobacteriales</taxon>
        <taxon>Halobacteriaceae</taxon>
    </lineage>
</organism>
<dbReference type="GeneID" id="68574037"/>
<evidence type="ECO:0000313" key="4">
    <source>
        <dbReference type="Proteomes" id="UP001500194"/>
    </source>
</evidence>
<dbReference type="SUPFAM" id="SSF100950">
    <property type="entry name" value="NagB/RpiA/CoA transferase-like"/>
    <property type="match status" value="1"/>
</dbReference>
<dbReference type="InterPro" id="IPR037171">
    <property type="entry name" value="NagB/RpiA_transferase-like"/>
</dbReference>
<comment type="similarity">
    <text evidence="1">Belongs to the eIF-2B alpha/beta/delta subunits family.</text>
</comment>
<sequence>MDEVDVVTCVLRNRGRVLLLRRSDAVGSYAGRWGMVAGHAEGRPDEQAWREIDEETGLRDACTLVRRGDPFTVEDADRGTRWTVHPALFDCERRDVTPNEETTDWEWVNPVEIRRRDTVPDLWTSYRRVAPTLQTVRDDRDHGSAWLSLRALEVLRDAAIDGRDDLAAVARDLRAARDMVVVANRVNRAMASADDDADFGDAVQERIDDAAAADDRAAERAADRLAGETVVTLSRSGTVRRALETGDPDRVVVAESRPEREGVPVAESLAGECDVTLTTDAAAPGLLAAADRVLVGADAVQPDGGLVNKTGTYPLALAADQAGIPVDAVCARDKLAPERVEPTEESEHALVYDGDADIDVTAPLFETVPRGLVDAVVTETGALDADAIDRVAAEHRRLADWE</sequence>
<dbReference type="Pfam" id="PF00293">
    <property type="entry name" value="NUDIX"/>
    <property type="match status" value="1"/>
</dbReference>
<dbReference type="InterPro" id="IPR000086">
    <property type="entry name" value="NUDIX_hydrolase_dom"/>
</dbReference>
<dbReference type="SUPFAM" id="SSF55811">
    <property type="entry name" value="Nudix"/>
    <property type="match status" value="1"/>
</dbReference>
<dbReference type="InterPro" id="IPR015797">
    <property type="entry name" value="NUDIX_hydrolase-like_dom_sf"/>
</dbReference>
<name>A0AAV3T187_9EURY</name>